<reference evidence="10 11" key="1">
    <citation type="submission" date="2018-03" db="EMBL/GenBank/DDBJ databases">
        <title>Genomic Encyclopedia of Archaeal and Bacterial Type Strains, Phase II (KMG-II): from individual species to whole genera.</title>
        <authorList>
            <person name="Goeker M."/>
        </authorList>
    </citation>
    <scope>NUCLEOTIDE SEQUENCE [LARGE SCALE GENOMIC DNA]</scope>
    <source>
        <strain evidence="10 11">DSM 24859</strain>
    </source>
</reference>
<evidence type="ECO:0000256" key="5">
    <source>
        <dbReference type="ARBA" id="ARBA00023136"/>
    </source>
</evidence>
<keyword evidence="6 7" id="KW-0998">Cell outer membrane</keyword>
<dbReference type="NCBIfam" id="TIGR04057">
    <property type="entry name" value="SusC_RagA_signa"/>
    <property type="match status" value="1"/>
</dbReference>
<evidence type="ECO:0000256" key="7">
    <source>
        <dbReference type="PROSITE-ProRule" id="PRU01360"/>
    </source>
</evidence>
<accession>A0A2P8HUF2</accession>
<dbReference type="InterPro" id="IPR012910">
    <property type="entry name" value="Plug_dom"/>
</dbReference>
<evidence type="ECO:0000256" key="4">
    <source>
        <dbReference type="ARBA" id="ARBA00022692"/>
    </source>
</evidence>
<keyword evidence="2 7" id="KW-0813">Transport</keyword>
<comment type="similarity">
    <text evidence="7">Belongs to the TonB-dependent receptor family.</text>
</comment>
<evidence type="ECO:0000313" key="11">
    <source>
        <dbReference type="Proteomes" id="UP000240971"/>
    </source>
</evidence>
<dbReference type="Pfam" id="PF07660">
    <property type="entry name" value="STN"/>
    <property type="match status" value="1"/>
</dbReference>
<dbReference type="SUPFAM" id="SSF49464">
    <property type="entry name" value="Carboxypeptidase regulatory domain-like"/>
    <property type="match status" value="1"/>
</dbReference>
<feature type="domain" description="TonB-dependent receptor plug" evidence="9">
    <location>
        <begin position="269"/>
        <end position="401"/>
    </location>
</feature>
<evidence type="ECO:0000259" key="8">
    <source>
        <dbReference type="Pfam" id="PF07660"/>
    </source>
</evidence>
<evidence type="ECO:0000259" key="9">
    <source>
        <dbReference type="Pfam" id="PF07715"/>
    </source>
</evidence>
<dbReference type="Gene3D" id="2.60.40.1120">
    <property type="entry name" value="Carboxypeptidase-like, regulatory domain"/>
    <property type="match status" value="1"/>
</dbReference>
<evidence type="ECO:0000256" key="2">
    <source>
        <dbReference type="ARBA" id="ARBA00022448"/>
    </source>
</evidence>
<keyword evidence="4 7" id="KW-0812">Transmembrane</keyword>
<dbReference type="Pfam" id="PF13715">
    <property type="entry name" value="CarbopepD_reg_2"/>
    <property type="match status" value="1"/>
</dbReference>
<comment type="caution">
    <text evidence="10">The sequence shown here is derived from an EMBL/GenBank/DDBJ whole genome shotgun (WGS) entry which is preliminary data.</text>
</comment>
<dbReference type="GO" id="GO:0009279">
    <property type="term" value="C:cell outer membrane"/>
    <property type="evidence" value="ECO:0007669"/>
    <property type="project" value="UniProtKB-SubCell"/>
</dbReference>
<dbReference type="Gene3D" id="2.170.130.10">
    <property type="entry name" value="TonB-dependent receptor, plug domain"/>
    <property type="match status" value="1"/>
</dbReference>
<proteinExistence type="inferred from homology"/>
<dbReference type="PROSITE" id="PS52016">
    <property type="entry name" value="TONB_DEPENDENT_REC_3"/>
    <property type="match status" value="1"/>
</dbReference>
<organism evidence="10 11">
    <name type="scientific">Chitinophaga niastensis</name>
    <dbReference type="NCBI Taxonomy" id="536980"/>
    <lineage>
        <taxon>Bacteria</taxon>
        <taxon>Pseudomonadati</taxon>
        <taxon>Bacteroidota</taxon>
        <taxon>Chitinophagia</taxon>
        <taxon>Chitinophagales</taxon>
        <taxon>Chitinophagaceae</taxon>
        <taxon>Chitinophaga</taxon>
    </lineage>
</organism>
<comment type="subcellular location">
    <subcellularLocation>
        <location evidence="1 7">Cell outer membrane</location>
        <topology evidence="1 7">Multi-pass membrane protein</topology>
    </subcellularLocation>
</comment>
<dbReference type="Gene3D" id="2.40.170.20">
    <property type="entry name" value="TonB-dependent receptor, beta-barrel domain"/>
    <property type="match status" value="1"/>
</dbReference>
<keyword evidence="5 7" id="KW-0472">Membrane</keyword>
<dbReference type="EMBL" id="PYAW01000001">
    <property type="protein sequence ID" value="PSL49859.1"/>
    <property type="molecule type" value="Genomic_DNA"/>
</dbReference>
<dbReference type="InterPro" id="IPR036942">
    <property type="entry name" value="Beta-barrel_TonB_sf"/>
</dbReference>
<sequence length="1186" mass="132767">MVRSTSGGCLGPYINEKGIRSKMLSLTKPKQYESMKVFLCNKVRQRYWLSSTKMLLTMKLTSVLLLAASLQVSAVAYSQSVSISGKGLSLKTIFNSIRSQSGFEFIYDPQLIKAAGTVDIDLKNVPLTNALNECFSHTQLDYEIKYNTIIVKEKPVHKKIIPEEIIATFSNTSPPLQIRGVVLDAQTGAPVAGASIVVKESSQGTVTDLEGKFSLTVNNNTATLLIKHIAYENNIVTVALSSNITIKLKPRAIQLEGHMVTTGMFKRPKESFTGAATVISGEQLRSVSMLNALQAMKVFDPSIRIPDNMQFGSDPNKLPNINLRGTNNFPQQLSGKTGATSGADFMATYATNPNQPLFILDGFEVSLQKLYDLDINRIASFTILKDAAATSLYGSRAANGVIVVDTKQPLPGKLQVSYSGMMQVTAPDLTVYHLLNASDKLEVERLAGLYSQYSTGIRPDADAFYRQLYASRKAAVERGVNTYWLAQPVRTGTGQRHSLYLEGGDQYIRYGLNLGYNNEAGVMKNSNRNNYNVDMNLSYRFKGFLFKNVLSVNYNKANNSNYGNFSEYSRLNQYWTPYDSSGKIKPILESYTDPLSYQDYIYTNPLYNSTLHTINNSEYTNIMNQSMAEWNMGKGFRLSGRLAITKQTDESSLFLPANHTSFLAETDFTKKGSYTRGNNKFLSFDGSLNLDYTKQTGRHIFFNTTSISSAQTSSDATSIQVIGFPTDRLDQLQFGNGYAPNTRPDGSSNVTRRISGFTNFNYSYDNRYSADFGVSADGSSQFGINKRFAPFWSAGAGWNLSKEKFLKFTKKQIDLLRIRATIGTTGSNNFPPYMGITTYGYYTDQSYRGQVGASLMGYGNTDLQWQQTLKKNLGVDLNMFHSRLVMRFDLYRENTNSLILDVNTPPSSGVTSYKQNVGELENTGYEFNATYFAIKQDTKGIYWSFFVNGLHNNTYIKHISNSLKKLNDKNDAGQQTSPQLRFEEGQSPNAIWAVRSKGIDPSTGRELYIKKDGTLTYDWSANDKVVVGDVIPSLQGNFGSNTTYKGITLGIYFNYQYKGQMYNQTLADRVENADLHYQVDERVLLGRWKQPGDQTFFKGLISEAGYPIYNATNATSRFVQVNNFVNLQSVSLTYVLPEKYTRKWKLQNTRIGFIANDIARWSSITIERGLDYPFARNFTMNISTSF</sequence>
<evidence type="ECO:0000313" key="10">
    <source>
        <dbReference type="EMBL" id="PSL49859.1"/>
    </source>
</evidence>
<dbReference type="InterPro" id="IPR039426">
    <property type="entry name" value="TonB-dep_rcpt-like"/>
</dbReference>
<dbReference type="InterPro" id="IPR023996">
    <property type="entry name" value="TonB-dep_OMP_SusC/RagA"/>
</dbReference>
<evidence type="ECO:0000256" key="3">
    <source>
        <dbReference type="ARBA" id="ARBA00022452"/>
    </source>
</evidence>
<dbReference type="Pfam" id="PF07715">
    <property type="entry name" value="Plug"/>
    <property type="match status" value="1"/>
</dbReference>
<name>A0A2P8HUF2_CHINA</name>
<dbReference type="NCBIfam" id="TIGR04056">
    <property type="entry name" value="OMP_RagA_SusC"/>
    <property type="match status" value="1"/>
</dbReference>
<dbReference type="InterPro" id="IPR023997">
    <property type="entry name" value="TonB-dep_OMP_SusC/RagA_CS"/>
</dbReference>
<evidence type="ECO:0000256" key="6">
    <source>
        <dbReference type="ARBA" id="ARBA00023237"/>
    </source>
</evidence>
<dbReference type="InterPro" id="IPR011662">
    <property type="entry name" value="Secretin/TonB_short_N"/>
</dbReference>
<dbReference type="AlphaFoldDB" id="A0A2P8HUF2"/>
<keyword evidence="3 7" id="KW-1134">Transmembrane beta strand</keyword>
<feature type="domain" description="Secretin/TonB short N-terminal" evidence="8">
    <location>
        <begin position="105"/>
        <end position="152"/>
    </location>
</feature>
<protein>
    <submittedName>
        <fullName evidence="10">TonB-linked SusC/RagA family outer membrane protein</fullName>
    </submittedName>
</protein>
<evidence type="ECO:0000256" key="1">
    <source>
        <dbReference type="ARBA" id="ARBA00004571"/>
    </source>
</evidence>
<dbReference type="InterPro" id="IPR008969">
    <property type="entry name" value="CarboxyPept-like_regulatory"/>
</dbReference>
<dbReference type="Proteomes" id="UP000240971">
    <property type="component" value="Unassembled WGS sequence"/>
</dbReference>
<dbReference type="SUPFAM" id="SSF56935">
    <property type="entry name" value="Porins"/>
    <property type="match status" value="1"/>
</dbReference>
<dbReference type="InterPro" id="IPR037066">
    <property type="entry name" value="Plug_dom_sf"/>
</dbReference>
<gene>
    <name evidence="10" type="ORF">CLV51_1011196</name>
</gene>
<keyword evidence="11" id="KW-1185">Reference proteome</keyword>